<feature type="domain" description="Putative zinc-finger" evidence="8">
    <location>
        <begin position="200"/>
        <end position="234"/>
    </location>
</feature>
<dbReference type="KEGG" id="led:BBK82_29535"/>
<dbReference type="InterPro" id="IPR013324">
    <property type="entry name" value="RNA_pol_sigma_r3/r4-like"/>
</dbReference>
<dbReference type="Gene3D" id="1.10.1740.10">
    <property type="match status" value="1"/>
</dbReference>
<dbReference type="Pfam" id="PF04542">
    <property type="entry name" value="Sigma70_r2"/>
    <property type="match status" value="1"/>
</dbReference>
<keyword evidence="4" id="KW-0238">DNA-binding</keyword>
<accession>A0A1B2HPF0</accession>
<dbReference type="SUPFAM" id="SSF88946">
    <property type="entry name" value="Sigma2 domain of RNA polymerase sigma factors"/>
    <property type="match status" value="1"/>
</dbReference>
<keyword evidence="5" id="KW-0804">Transcription</keyword>
<reference evidence="9 10" key="1">
    <citation type="submission" date="2016-07" db="EMBL/GenBank/DDBJ databases">
        <title>Complete genome sequence of the Lentzea guizhouensis DHS C013.</title>
        <authorList>
            <person name="Cao C."/>
        </authorList>
    </citation>
    <scope>NUCLEOTIDE SEQUENCE [LARGE SCALE GENOMIC DNA]</scope>
    <source>
        <strain evidence="9 10">DHS C013</strain>
    </source>
</reference>
<dbReference type="InterPro" id="IPR007627">
    <property type="entry name" value="RNA_pol_sigma70_r2"/>
</dbReference>
<dbReference type="PANTHER" id="PTHR43133:SF8">
    <property type="entry name" value="RNA POLYMERASE SIGMA FACTOR HI_1459-RELATED"/>
    <property type="match status" value="1"/>
</dbReference>
<evidence type="ECO:0008006" key="11">
    <source>
        <dbReference type="Google" id="ProtNLM"/>
    </source>
</evidence>
<dbReference type="Pfam" id="PF13490">
    <property type="entry name" value="zf-HC2"/>
    <property type="match status" value="1"/>
</dbReference>
<dbReference type="GO" id="GO:0003677">
    <property type="term" value="F:DNA binding"/>
    <property type="evidence" value="ECO:0007669"/>
    <property type="project" value="UniProtKB-KW"/>
</dbReference>
<evidence type="ECO:0000313" key="10">
    <source>
        <dbReference type="Proteomes" id="UP000093053"/>
    </source>
</evidence>
<dbReference type="InterPro" id="IPR036388">
    <property type="entry name" value="WH-like_DNA-bd_sf"/>
</dbReference>
<evidence type="ECO:0000256" key="1">
    <source>
        <dbReference type="ARBA" id="ARBA00010641"/>
    </source>
</evidence>
<organism evidence="9 10">
    <name type="scientific">Lentzea guizhouensis</name>
    <dbReference type="NCBI Taxonomy" id="1586287"/>
    <lineage>
        <taxon>Bacteria</taxon>
        <taxon>Bacillati</taxon>
        <taxon>Actinomycetota</taxon>
        <taxon>Actinomycetes</taxon>
        <taxon>Pseudonocardiales</taxon>
        <taxon>Pseudonocardiaceae</taxon>
        <taxon>Lentzea</taxon>
    </lineage>
</organism>
<dbReference type="InterPro" id="IPR013325">
    <property type="entry name" value="RNA_pol_sigma_r2"/>
</dbReference>
<name>A0A1B2HPF0_9PSEU</name>
<keyword evidence="2" id="KW-0805">Transcription regulation</keyword>
<evidence type="ECO:0000259" key="7">
    <source>
        <dbReference type="Pfam" id="PF04542"/>
    </source>
</evidence>
<dbReference type="GO" id="GO:0016987">
    <property type="term" value="F:sigma factor activity"/>
    <property type="evidence" value="ECO:0007669"/>
    <property type="project" value="UniProtKB-KW"/>
</dbReference>
<dbReference type="Gene3D" id="1.10.10.10">
    <property type="entry name" value="Winged helix-like DNA-binding domain superfamily/Winged helix DNA-binding domain"/>
    <property type="match status" value="1"/>
</dbReference>
<dbReference type="RefSeq" id="WP_065917916.1">
    <property type="nucleotide sequence ID" value="NZ_CP016793.1"/>
</dbReference>
<feature type="compositionally biased region" description="Pro residues" evidence="6">
    <location>
        <begin position="322"/>
        <end position="341"/>
    </location>
</feature>
<keyword evidence="3" id="KW-0731">Sigma factor</keyword>
<dbReference type="InterPro" id="IPR014284">
    <property type="entry name" value="RNA_pol_sigma-70_dom"/>
</dbReference>
<keyword evidence="10" id="KW-1185">Reference proteome</keyword>
<feature type="domain" description="RNA polymerase sigma-70 region 2" evidence="7">
    <location>
        <begin position="31"/>
        <end position="99"/>
    </location>
</feature>
<dbReference type="InterPro" id="IPR027383">
    <property type="entry name" value="Znf_put"/>
</dbReference>
<dbReference type="PANTHER" id="PTHR43133">
    <property type="entry name" value="RNA POLYMERASE ECF-TYPE SIGMA FACTO"/>
    <property type="match status" value="1"/>
</dbReference>
<dbReference type="InterPro" id="IPR039425">
    <property type="entry name" value="RNA_pol_sigma-70-like"/>
</dbReference>
<protein>
    <recommendedName>
        <fullName evidence="11">RNA polymerase subunit sigma</fullName>
    </recommendedName>
</protein>
<evidence type="ECO:0000256" key="2">
    <source>
        <dbReference type="ARBA" id="ARBA00023015"/>
    </source>
</evidence>
<dbReference type="Proteomes" id="UP000093053">
    <property type="component" value="Chromosome"/>
</dbReference>
<evidence type="ECO:0000256" key="4">
    <source>
        <dbReference type="ARBA" id="ARBA00023125"/>
    </source>
</evidence>
<dbReference type="NCBIfam" id="TIGR02937">
    <property type="entry name" value="sigma70-ECF"/>
    <property type="match status" value="1"/>
</dbReference>
<dbReference type="SUPFAM" id="SSF88659">
    <property type="entry name" value="Sigma3 and sigma4 domains of RNA polymerase sigma factors"/>
    <property type="match status" value="1"/>
</dbReference>
<feature type="region of interest" description="Disordered" evidence="6">
    <location>
        <begin position="299"/>
        <end position="381"/>
    </location>
</feature>
<feature type="compositionally biased region" description="Pro residues" evidence="6">
    <location>
        <begin position="349"/>
        <end position="381"/>
    </location>
</feature>
<dbReference type="PRINTS" id="PR01217">
    <property type="entry name" value="PRICHEXTENSN"/>
</dbReference>
<dbReference type="EMBL" id="CP016793">
    <property type="protein sequence ID" value="ANZ39575.1"/>
    <property type="molecule type" value="Genomic_DNA"/>
</dbReference>
<evidence type="ECO:0000256" key="3">
    <source>
        <dbReference type="ARBA" id="ARBA00023082"/>
    </source>
</evidence>
<proteinExistence type="inferred from homology"/>
<evidence type="ECO:0000256" key="5">
    <source>
        <dbReference type="ARBA" id="ARBA00023163"/>
    </source>
</evidence>
<dbReference type="InterPro" id="IPR041916">
    <property type="entry name" value="Anti_sigma_zinc_sf"/>
</dbReference>
<dbReference type="AlphaFoldDB" id="A0A1B2HPF0"/>
<feature type="compositionally biased region" description="Basic residues" evidence="6">
    <location>
        <begin position="310"/>
        <end position="321"/>
    </location>
</feature>
<evidence type="ECO:0000259" key="8">
    <source>
        <dbReference type="Pfam" id="PF13490"/>
    </source>
</evidence>
<dbReference type="GO" id="GO:0006352">
    <property type="term" value="P:DNA-templated transcription initiation"/>
    <property type="evidence" value="ECO:0007669"/>
    <property type="project" value="InterPro"/>
</dbReference>
<gene>
    <name evidence="9" type="ORF">BBK82_29535</name>
</gene>
<comment type="similarity">
    <text evidence="1">Belongs to the sigma-70 factor family. ECF subfamily.</text>
</comment>
<dbReference type="Gene3D" id="1.10.10.1320">
    <property type="entry name" value="Anti-sigma factor, zinc-finger domain"/>
    <property type="match status" value="1"/>
</dbReference>
<sequence>MIDEEGAPRPPSDAELIDAVRGGTVEAYGRLYERHVRAALNLALQLTGSSADADDLVSDAFAKVLSALRTGGGPDASFRPYLLTAVRHTAYDKSRRDKRLEFAGDVEEVPGAARSMSVQFSDTAVASLNQTLAATAFASLPERWQTVLWHTAIEGQSPGEVAPILGLSPNGVSAMAHRAREGLRRAYLQAHVARDPSERCRATVAKLGAWTRGGLSARESMQLDNHLDRCAECRAIAGELADVNGALRAVVAPLVLGGAAAGYLTFSKASAMASVGTSSWLHVAAASTAVVVIVTAGVSTPLNPATPTPRPHRPRPPRPRPPRPPASSHPAPPAPPPPATPRRPRRPPPRPAPHNPPAARTRPPPAPRPPARAPPPRPRHW</sequence>
<evidence type="ECO:0000313" key="9">
    <source>
        <dbReference type="EMBL" id="ANZ39575.1"/>
    </source>
</evidence>
<dbReference type="STRING" id="1586287.BBK82_29535"/>
<evidence type="ECO:0000256" key="6">
    <source>
        <dbReference type="SAM" id="MobiDB-lite"/>
    </source>
</evidence>